<organism evidence="2 3">
    <name type="scientific">Sinomicrobium pectinilyticum</name>
    <dbReference type="NCBI Taxonomy" id="1084421"/>
    <lineage>
        <taxon>Bacteria</taxon>
        <taxon>Pseudomonadati</taxon>
        <taxon>Bacteroidota</taxon>
        <taxon>Flavobacteriia</taxon>
        <taxon>Flavobacteriales</taxon>
        <taxon>Flavobacteriaceae</taxon>
        <taxon>Sinomicrobium</taxon>
    </lineage>
</organism>
<dbReference type="RefSeq" id="WP_123214866.1">
    <property type="nucleotide sequence ID" value="NZ_RJTM01000027.1"/>
</dbReference>
<dbReference type="Proteomes" id="UP000267469">
    <property type="component" value="Unassembled WGS sequence"/>
</dbReference>
<evidence type="ECO:0000313" key="3">
    <source>
        <dbReference type="Proteomes" id="UP000267469"/>
    </source>
</evidence>
<comment type="caution">
    <text evidence="2">The sequence shown here is derived from an EMBL/GenBank/DDBJ whole genome shotgun (WGS) entry which is preliminary data.</text>
</comment>
<feature type="domain" description="DUF4180" evidence="1">
    <location>
        <begin position="9"/>
        <end position="114"/>
    </location>
</feature>
<dbReference type="AlphaFoldDB" id="A0A3N0EU95"/>
<accession>A0A3N0EU95</accession>
<dbReference type="EMBL" id="RJTM01000027">
    <property type="protein sequence ID" value="RNL91327.1"/>
    <property type="molecule type" value="Genomic_DNA"/>
</dbReference>
<reference evidence="2 3" key="1">
    <citation type="submission" date="2018-10" db="EMBL/GenBank/DDBJ databases">
        <title>Sinomicrobium pectinilyticum sp. nov., a pectinase-producing bacterium isolated from alkaline and saline soil, and emended description of the genus Sinomicrobium.</title>
        <authorList>
            <person name="Cheng B."/>
            <person name="Li C."/>
            <person name="Lai Q."/>
            <person name="Du M."/>
            <person name="Shao Z."/>
            <person name="Xu P."/>
            <person name="Yang C."/>
        </authorList>
    </citation>
    <scope>NUCLEOTIDE SEQUENCE [LARGE SCALE GENOMIC DNA]</scope>
    <source>
        <strain evidence="2 3">5DNS001</strain>
    </source>
</reference>
<keyword evidence="3" id="KW-1185">Reference proteome</keyword>
<proteinExistence type="predicted"/>
<evidence type="ECO:0000259" key="1">
    <source>
        <dbReference type="Pfam" id="PF13788"/>
    </source>
</evidence>
<evidence type="ECO:0000313" key="2">
    <source>
        <dbReference type="EMBL" id="RNL91327.1"/>
    </source>
</evidence>
<name>A0A3N0EU95_SINP1</name>
<sequence length="119" mass="13382">MNIHIAELNGIPVAELISGNTEITNAQDALEIMMNSIYRGAECIIIQKKHLVPEFFELQSGIAGEILQKFSNYNARLAIVGNFEDVTSKSLKDFIYESNKTGRINFVSTLEEARKLFSR</sequence>
<protein>
    <submittedName>
        <fullName evidence="2">DUF4180 domain-containing protein</fullName>
    </submittedName>
</protein>
<dbReference type="Pfam" id="PF13788">
    <property type="entry name" value="DUF4180"/>
    <property type="match status" value="1"/>
</dbReference>
<dbReference type="InterPro" id="IPR025438">
    <property type="entry name" value="DUF4180"/>
</dbReference>
<dbReference type="OrthoDB" id="8595425at2"/>
<gene>
    <name evidence="2" type="ORF">ED312_04735</name>
</gene>